<keyword evidence="2" id="KW-1185">Reference proteome</keyword>
<organism evidence="1 2">
    <name type="scientific">Parnassius apollo</name>
    <name type="common">Apollo butterfly</name>
    <name type="synonym">Papilio apollo</name>
    <dbReference type="NCBI Taxonomy" id="110799"/>
    <lineage>
        <taxon>Eukaryota</taxon>
        <taxon>Metazoa</taxon>
        <taxon>Ecdysozoa</taxon>
        <taxon>Arthropoda</taxon>
        <taxon>Hexapoda</taxon>
        <taxon>Insecta</taxon>
        <taxon>Pterygota</taxon>
        <taxon>Neoptera</taxon>
        <taxon>Endopterygota</taxon>
        <taxon>Lepidoptera</taxon>
        <taxon>Glossata</taxon>
        <taxon>Ditrysia</taxon>
        <taxon>Papilionoidea</taxon>
        <taxon>Papilionidae</taxon>
        <taxon>Parnassiinae</taxon>
        <taxon>Parnassini</taxon>
        <taxon>Parnassius</taxon>
        <taxon>Parnassius</taxon>
    </lineage>
</organism>
<comment type="caution">
    <text evidence="1">The sequence shown here is derived from an EMBL/GenBank/DDBJ whole genome shotgun (WGS) entry which is preliminary data.</text>
</comment>
<accession>A0A8S3XF01</accession>
<sequence>MEHARPPAELSLESGPKRAEAWRQWRQLFEVFLKASGVSEEPKEIQATLLVYLIGSAGYEVFATFTFEEGESEDDINCVLKKFDSYFGTEPNITVTRFKFFSRNQESGENIDQYVPALRVLSWQCDFGDLHESLLRDKIVCGIVNNTVRDRLLRTDDLTLSTAIQICQAAEITKEEILCIDGNEAESGQVDAVQGNRRGANGWRSGRG</sequence>
<dbReference type="AlphaFoldDB" id="A0A8S3XF01"/>
<dbReference type="OrthoDB" id="8195376at2759"/>
<gene>
    <name evidence="1" type="ORF">PAPOLLO_LOCUS17037</name>
</gene>
<dbReference type="PANTHER" id="PTHR33198">
    <property type="entry name" value="ANK_REP_REGION DOMAIN-CONTAINING PROTEIN-RELATED"/>
    <property type="match status" value="1"/>
</dbReference>
<reference evidence="1" key="1">
    <citation type="submission" date="2021-04" db="EMBL/GenBank/DDBJ databases">
        <authorList>
            <person name="Tunstrom K."/>
        </authorList>
    </citation>
    <scope>NUCLEOTIDE SEQUENCE</scope>
</reference>
<dbReference type="EMBL" id="CAJQZP010001129">
    <property type="protein sequence ID" value="CAG5019291.1"/>
    <property type="molecule type" value="Genomic_DNA"/>
</dbReference>
<proteinExistence type="predicted"/>
<protein>
    <submittedName>
        <fullName evidence="1">(apollo) hypothetical protein</fullName>
    </submittedName>
</protein>
<evidence type="ECO:0000313" key="1">
    <source>
        <dbReference type="EMBL" id="CAG5019291.1"/>
    </source>
</evidence>
<evidence type="ECO:0000313" key="2">
    <source>
        <dbReference type="Proteomes" id="UP000691718"/>
    </source>
</evidence>
<dbReference type="Proteomes" id="UP000691718">
    <property type="component" value="Unassembled WGS sequence"/>
</dbReference>
<name>A0A8S3XF01_PARAO</name>